<dbReference type="InterPro" id="IPR019818">
    <property type="entry name" value="IsoCit/isopropylmalate_DH_CS"/>
</dbReference>
<dbReference type="AlphaFoldDB" id="A0A318N752"/>
<dbReference type="EMBL" id="QGLT01000001">
    <property type="protein sequence ID" value="PXZ01544.1"/>
    <property type="molecule type" value="Genomic_DNA"/>
</dbReference>
<evidence type="ECO:0000313" key="4">
    <source>
        <dbReference type="EMBL" id="PXZ01544.1"/>
    </source>
</evidence>
<proteinExistence type="inferred from homology"/>
<keyword evidence="5" id="KW-1185">Reference proteome</keyword>
<dbReference type="PANTHER" id="PTHR11835:SF34">
    <property type="entry name" value="ISOCITRATE DEHYDROGENASE [NAD] SUBUNIT ALPHA, MITOCHONDRIAL"/>
    <property type="match status" value="1"/>
</dbReference>
<dbReference type="SUPFAM" id="SSF53659">
    <property type="entry name" value="Isocitrate/Isopropylmalate dehydrogenase-like"/>
    <property type="match status" value="1"/>
</dbReference>
<dbReference type="Pfam" id="PF00180">
    <property type="entry name" value="Iso_dh"/>
    <property type="match status" value="1"/>
</dbReference>
<evidence type="ECO:0000256" key="1">
    <source>
        <dbReference type="ARBA" id="ARBA00007769"/>
    </source>
</evidence>
<accession>A0A318N752</accession>
<sequence>MSNQSLIPATLIPGDGIGPEIVGATIEILDAIQAPFKWDRQLAGMAGVDASGDPLPQSTIESIHKTGLVLKGPLTTPVGKGYRSINVTLRREFGLYANVRPTKTLIKGGRFDNIDIVVVRENLEGFYAAMENHIPVDNDLKAIATCAGYTSRKECRRIVKFAFDYAVQNNRKKVTLVHKANILKELCGLFLEEGRKVAKEYEGKIACEERIVDACSMELVIKPETYDVIVTTNLFGDILSDLTSGLTGGLGLAPGANIGEKAAMFEAVHGSAPDIAGKNCANPIAVLRAATLMLKHVKRDDLAKRIDKAIHKVVVEDKIRTRDLGGNVTTKEITAALKQAVA</sequence>
<dbReference type="InterPro" id="IPR024084">
    <property type="entry name" value="IsoPropMal-DH-like_dom"/>
</dbReference>
<evidence type="ECO:0000313" key="5">
    <source>
        <dbReference type="Proteomes" id="UP000247565"/>
    </source>
</evidence>
<protein>
    <submittedName>
        <fullName evidence="4">NAD-dependent isocitrate dehydrogenase</fullName>
    </submittedName>
</protein>
<dbReference type="OrthoDB" id="9767905at2"/>
<dbReference type="Gene3D" id="3.40.718.10">
    <property type="entry name" value="Isopropylmalate Dehydrogenase"/>
    <property type="match status" value="1"/>
</dbReference>
<comment type="similarity">
    <text evidence="1">Belongs to the isocitrate and isopropylmalate dehydrogenases family.</text>
</comment>
<dbReference type="GO" id="GO:0051287">
    <property type="term" value="F:NAD binding"/>
    <property type="evidence" value="ECO:0007669"/>
    <property type="project" value="InterPro"/>
</dbReference>
<dbReference type="GO" id="GO:0004449">
    <property type="term" value="F:isocitrate dehydrogenase (NAD+) activity"/>
    <property type="evidence" value="ECO:0007669"/>
    <property type="project" value="TreeGrafter"/>
</dbReference>
<dbReference type="RefSeq" id="WP_110438063.1">
    <property type="nucleotide sequence ID" value="NZ_CP046393.1"/>
</dbReference>
<gene>
    <name evidence="4" type="ORF">DK869_00585</name>
</gene>
<organism evidence="4 5">
    <name type="scientific">Commensalibacter melissae</name>
    <dbReference type="NCBI Taxonomy" id="2070537"/>
    <lineage>
        <taxon>Bacteria</taxon>
        <taxon>Pseudomonadati</taxon>
        <taxon>Pseudomonadota</taxon>
        <taxon>Alphaproteobacteria</taxon>
        <taxon>Acetobacterales</taxon>
        <taxon>Acetobacteraceae</taxon>
    </lineage>
</organism>
<reference evidence="4 5" key="1">
    <citation type="submission" date="2018-05" db="EMBL/GenBank/DDBJ databases">
        <title>Reference genomes for bee gut microbiota database.</title>
        <authorList>
            <person name="Ellegaard K.M."/>
        </authorList>
    </citation>
    <scope>NUCLEOTIDE SEQUENCE [LARGE SCALE GENOMIC DNA]</scope>
    <source>
        <strain evidence="4 5">ESL0284</strain>
    </source>
</reference>
<evidence type="ECO:0000259" key="3">
    <source>
        <dbReference type="SMART" id="SM01329"/>
    </source>
</evidence>
<dbReference type="SMART" id="SM01329">
    <property type="entry name" value="Iso_dh"/>
    <property type="match status" value="1"/>
</dbReference>
<dbReference type="GO" id="GO:0006099">
    <property type="term" value="P:tricarboxylic acid cycle"/>
    <property type="evidence" value="ECO:0007669"/>
    <property type="project" value="TreeGrafter"/>
</dbReference>
<feature type="domain" description="Isopropylmalate dehydrogenase-like" evidence="3">
    <location>
        <begin position="8"/>
        <end position="337"/>
    </location>
</feature>
<dbReference type="GO" id="GO:0006102">
    <property type="term" value="P:isocitrate metabolic process"/>
    <property type="evidence" value="ECO:0007669"/>
    <property type="project" value="TreeGrafter"/>
</dbReference>
<keyword evidence="2" id="KW-0560">Oxidoreductase</keyword>
<dbReference type="Proteomes" id="UP000247565">
    <property type="component" value="Unassembled WGS sequence"/>
</dbReference>
<dbReference type="GO" id="GO:0000287">
    <property type="term" value="F:magnesium ion binding"/>
    <property type="evidence" value="ECO:0007669"/>
    <property type="project" value="InterPro"/>
</dbReference>
<dbReference type="PANTHER" id="PTHR11835">
    <property type="entry name" value="DECARBOXYLATING DEHYDROGENASES-ISOCITRATE, ISOPROPYLMALATE, TARTRATE"/>
    <property type="match status" value="1"/>
</dbReference>
<evidence type="ECO:0000256" key="2">
    <source>
        <dbReference type="ARBA" id="ARBA00023002"/>
    </source>
</evidence>
<comment type="caution">
    <text evidence="4">The sequence shown here is derived from an EMBL/GenBank/DDBJ whole genome shotgun (WGS) entry which is preliminary data.</text>
</comment>
<name>A0A318N752_9PROT</name>
<dbReference type="PROSITE" id="PS00470">
    <property type="entry name" value="IDH_IMDH"/>
    <property type="match status" value="1"/>
</dbReference>